<sequence length="492" mass="55219">MPLEITDRGVSSLLIHDRAERTAQSLTKMLPLPLLCVGNRYLVEHQLEWLSDSGFKSIRLSLGDRPRETEQLVGSGARWGTDVSVSLDPDFLDLPSLIRKNLAGMGDRILLVDGATVMRFDFPAEIDTSTAFFRKREDGQEARQLPVILLTLEDLDRLLEKTEAAFMEDLCEAALAHLPHIERVTVEAFNQRISSVEDYKEMNRVLQEHPDYLQIKGAELHEGVRVGRRCHISSRAILEAPALVGDGAFIKGSAHIGPGAFIGDASFIESGAHIANSVVAPGTYIGENTSFEGKYVCRNFVLDLENKSSLIMDDPSILGDLTRPTPWGMGLERTLAILLAILMFVPILLLSVLHRLVRGSWTVTETILRHPVKQNLRGEYDFQWRRWHRFNFGLFALDVLPSLLDIARGHLGFVGNPPLRREDLEGLEEEWREDLLKGKVGCTGMVQQLGKENNGRDEILATAIFYNATRSFKEDLRLLFKALIPGAHRFRP</sequence>
<proteinExistence type="predicted"/>
<evidence type="ECO:0000313" key="3">
    <source>
        <dbReference type="EMBL" id="QTD48545.1"/>
    </source>
</evidence>
<feature type="domain" description="Bacterial sugar transferase" evidence="2">
    <location>
        <begin position="396"/>
        <end position="483"/>
    </location>
</feature>
<dbReference type="SUPFAM" id="SSF53448">
    <property type="entry name" value="Nucleotide-diphospho-sugar transferases"/>
    <property type="match status" value="1"/>
</dbReference>
<keyword evidence="1" id="KW-1133">Transmembrane helix</keyword>
<evidence type="ECO:0000259" key="2">
    <source>
        <dbReference type="Pfam" id="PF02397"/>
    </source>
</evidence>
<dbReference type="Proteomes" id="UP000663929">
    <property type="component" value="Chromosome"/>
</dbReference>
<name>A0A8A4TPP1_SULCO</name>
<evidence type="ECO:0000313" key="4">
    <source>
        <dbReference type="Proteomes" id="UP000663929"/>
    </source>
</evidence>
<evidence type="ECO:0000256" key="1">
    <source>
        <dbReference type="SAM" id="Phobius"/>
    </source>
</evidence>
<dbReference type="Gene3D" id="2.160.10.10">
    <property type="entry name" value="Hexapeptide repeat proteins"/>
    <property type="match status" value="1"/>
</dbReference>
<dbReference type="Pfam" id="PF02397">
    <property type="entry name" value="Bac_transf"/>
    <property type="match status" value="1"/>
</dbReference>
<dbReference type="AlphaFoldDB" id="A0A8A4TPP1"/>
<dbReference type="InterPro" id="IPR003362">
    <property type="entry name" value="Bact_transf"/>
</dbReference>
<dbReference type="RefSeq" id="WP_237378202.1">
    <property type="nucleotide sequence ID" value="NZ_CP071793.1"/>
</dbReference>
<feature type="transmembrane region" description="Helical" evidence="1">
    <location>
        <begin position="335"/>
        <end position="353"/>
    </location>
</feature>
<dbReference type="InterPro" id="IPR029044">
    <property type="entry name" value="Nucleotide-diphossugar_trans"/>
</dbReference>
<gene>
    <name evidence="3" type="ORF">J3U87_23440</name>
</gene>
<keyword evidence="4" id="KW-1185">Reference proteome</keyword>
<accession>A0A8A4TPP1</accession>
<dbReference type="EMBL" id="CP071793">
    <property type="protein sequence ID" value="QTD48545.1"/>
    <property type="molecule type" value="Genomic_DNA"/>
</dbReference>
<dbReference type="KEGG" id="scor:J3U87_23440"/>
<keyword evidence="1" id="KW-0472">Membrane</keyword>
<keyword evidence="1" id="KW-0812">Transmembrane</keyword>
<dbReference type="CDD" id="cd00208">
    <property type="entry name" value="LbetaH"/>
    <property type="match status" value="1"/>
</dbReference>
<dbReference type="GO" id="GO:0016740">
    <property type="term" value="F:transferase activity"/>
    <property type="evidence" value="ECO:0007669"/>
    <property type="project" value="UniProtKB-KW"/>
</dbReference>
<keyword evidence="3" id="KW-0808">Transferase</keyword>
<dbReference type="InterPro" id="IPR050486">
    <property type="entry name" value="Mannose-1P_guanyltransferase"/>
</dbReference>
<dbReference type="PANTHER" id="PTHR22572">
    <property type="entry name" value="SUGAR-1-PHOSPHATE GUANYL TRANSFERASE"/>
    <property type="match status" value="1"/>
</dbReference>
<protein>
    <submittedName>
        <fullName evidence="3">Sugar transferase</fullName>
    </submittedName>
</protein>
<dbReference type="Gene3D" id="3.90.550.10">
    <property type="entry name" value="Spore Coat Polysaccharide Biosynthesis Protein SpsA, Chain A"/>
    <property type="match status" value="1"/>
</dbReference>
<reference evidence="3" key="1">
    <citation type="submission" date="2021-03" db="EMBL/GenBank/DDBJ databases">
        <title>Acanthopleuribacteraceae sp. M133.</title>
        <authorList>
            <person name="Wang G."/>
        </authorList>
    </citation>
    <scope>NUCLEOTIDE SEQUENCE</scope>
    <source>
        <strain evidence="3">M133</strain>
    </source>
</reference>
<organism evidence="3 4">
    <name type="scientific">Sulfidibacter corallicola</name>
    <dbReference type="NCBI Taxonomy" id="2818388"/>
    <lineage>
        <taxon>Bacteria</taxon>
        <taxon>Pseudomonadati</taxon>
        <taxon>Acidobacteriota</taxon>
        <taxon>Holophagae</taxon>
        <taxon>Acanthopleuribacterales</taxon>
        <taxon>Acanthopleuribacteraceae</taxon>
        <taxon>Sulfidibacter</taxon>
    </lineage>
</organism>